<feature type="compositionally biased region" description="Polar residues" evidence="2">
    <location>
        <begin position="810"/>
        <end position="821"/>
    </location>
</feature>
<dbReference type="Gene3D" id="3.40.50.300">
    <property type="entry name" value="P-loop containing nucleotide triphosphate hydrolases"/>
    <property type="match status" value="2"/>
</dbReference>
<feature type="domain" description="NACHT" evidence="3">
    <location>
        <begin position="274"/>
        <end position="414"/>
    </location>
</feature>
<dbReference type="InterPro" id="IPR006439">
    <property type="entry name" value="HAD-SF_hydro_IA"/>
</dbReference>
<dbReference type="GO" id="GO:0016791">
    <property type="term" value="F:phosphatase activity"/>
    <property type="evidence" value="ECO:0007669"/>
    <property type="project" value="UniProtKB-ARBA"/>
</dbReference>
<evidence type="ECO:0000313" key="4">
    <source>
        <dbReference type="EMBL" id="KGQ03806.1"/>
    </source>
</evidence>
<dbReference type="InterPro" id="IPR056884">
    <property type="entry name" value="NPHP3-like_N"/>
</dbReference>
<dbReference type="NCBIfam" id="TIGR01549">
    <property type="entry name" value="HAD-SF-IA-v1"/>
    <property type="match status" value="1"/>
</dbReference>
<protein>
    <submittedName>
        <fullName evidence="4">Vegetative incompatibility protein HET-E-1</fullName>
    </submittedName>
</protein>
<dbReference type="Gene3D" id="1.10.150.240">
    <property type="entry name" value="Putative phosphatase, domain 2"/>
    <property type="match status" value="1"/>
</dbReference>
<proteinExistence type="predicted"/>
<sequence>MPTHAASHAPMWSNPASYAAMSFSLVDHRVRAVGSNSLAECCLAFSSPSTRSPSAINIRMAEYAANIAALIQISDGIIRVCRHFIQATKDAPRDLIIISGEVTSLKAILLCLSDTHLSPKTAGAVPSLFALDGPVSACYKSISELERLLPRLSSAELAGKGAFSLKHISWVLKDSQVRKLLADINLHKSTLLLALTGDLMCDVKDIKAGIGRVEQTLSESDRYETLRWLEAKCYSQAEIHNSMCTSHEEHTNHWLSRWDEWQAWLRAEQAPSPRSIWIHGIPGAGKSVLASSIVELLKANCSGNRARLGYAYYYCHYSHREDEGLPLLRWVVGQLSRQAAWASRQLKHIRDNGREPTVSDMLELMEQVLSRFDTVYVVVDGVDESDPRVQLLSVLTTLATDSRFNKVRLLSTSRLSPNIERALSSISTSISMSNHFVERDIRRVVKAWVSNSPQMARWRYLAAYIEEKLCAGSDGMFRWVACQMQIIERIREETELLGALESLPRGIDNIYIRLLAAIPESDRLFVRQALLWIIGHASSVWLRDNGIHMDLLVSAVCNDLLSWTGKPYRYTAEDLQELCGCLITVKAEPLPFTDFLSDLRFDEVTGDVSWIYRYPEEQAPSGIFVKIAHRTVVDFLVSERIGATTAQFFSMTWTGVTNDFFKSVLRQALAANPASPSADWIRDREAYCLTLVPAMMPNPEKLDEAVLDACVAYFLPTSPHYPRLRLIQYYLCGGCSFAQSYYLARLPVHHPGLPASEYQANDPYAWAMLGMMATGNVTLARALQAKIGWDDETAAAKEITFGLLEEPCSHSPTNAKPSSSDLIPPYSPNLSRRPKMDRQHSPSKEPEVRLLVACPRSGSALLMRIFAESSECAITSRLVLRGNAESSQDSLGPDLSILESPCRHIVFDQANKLGKQFLICKEEFGNNSQKGECLYETCLTPSIYKMTRPVFLIRDPIRVFDSWKHVGWTDAQSLIDCFMNIFRIIDEAPSHALSCVLYERLVQQPQSEVQRICARWGVSFSETMLDFKKPFGSSFIFSSDRYLVGNSRRATSQSFSNDEKDKLEEHLGRLYLCCWQDELPRLRYVLLEKAWIGFDLDDTLHEFRKASSMAANEVLAIISRQYNIPMPALKQEYSRILQLKTANAFADGKTSSDYRKERFTLVLEHFSLPYDAHFMTLLLETYEATLSASLELKCGALGLLSTLRNMGKKIVVITEGPQDAQERTVEALGISGYIDFLATSNHFGVGKTAGLFTKVIQHLGISSGDMAYIGDNVQRDMEPALSAGVFSIHFAESKNVALNMVPPQINTLRKLQYIIAG</sequence>
<dbReference type="InterPro" id="IPR036412">
    <property type="entry name" value="HAD-like_sf"/>
</dbReference>
<dbReference type="PANTHER" id="PTHR10039:SF16">
    <property type="entry name" value="GPI INOSITOL-DEACYLASE"/>
    <property type="match status" value="1"/>
</dbReference>
<dbReference type="InterPro" id="IPR007111">
    <property type="entry name" value="NACHT_NTPase"/>
</dbReference>
<organism evidence="4 5">
    <name type="scientific">Beauveria bassiana D1-5</name>
    <dbReference type="NCBI Taxonomy" id="1245745"/>
    <lineage>
        <taxon>Eukaryota</taxon>
        <taxon>Fungi</taxon>
        <taxon>Dikarya</taxon>
        <taxon>Ascomycota</taxon>
        <taxon>Pezizomycotina</taxon>
        <taxon>Sordariomycetes</taxon>
        <taxon>Hypocreomycetidae</taxon>
        <taxon>Hypocreales</taxon>
        <taxon>Cordycipitaceae</taxon>
        <taxon>Beauveria</taxon>
    </lineage>
</organism>
<dbReference type="Pfam" id="PF13419">
    <property type="entry name" value="HAD_2"/>
    <property type="match status" value="1"/>
</dbReference>
<evidence type="ECO:0000256" key="2">
    <source>
        <dbReference type="SAM" id="MobiDB-lite"/>
    </source>
</evidence>
<dbReference type="PANTHER" id="PTHR10039">
    <property type="entry name" value="AMELOGENIN"/>
    <property type="match status" value="1"/>
</dbReference>
<dbReference type="EMBL" id="ANFO01001154">
    <property type="protein sequence ID" value="KGQ03806.1"/>
    <property type="molecule type" value="Genomic_DNA"/>
</dbReference>
<evidence type="ECO:0000259" key="3">
    <source>
        <dbReference type="PROSITE" id="PS50837"/>
    </source>
</evidence>
<gene>
    <name evidence="4" type="ORF">BBAD15_g10957</name>
</gene>
<dbReference type="CDD" id="cd01427">
    <property type="entry name" value="HAD_like"/>
    <property type="match status" value="1"/>
</dbReference>
<dbReference type="SUPFAM" id="SSF56784">
    <property type="entry name" value="HAD-like"/>
    <property type="match status" value="1"/>
</dbReference>
<feature type="region of interest" description="Disordered" evidence="2">
    <location>
        <begin position="810"/>
        <end position="845"/>
    </location>
</feature>
<dbReference type="Pfam" id="PF24883">
    <property type="entry name" value="NPHP3_N"/>
    <property type="match status" value="1"/>
</dbReference>
<dbReference type="Proteomes" id="UP000030106">
    <property type="component" value="Unassembled WGS sequence"/>
</dbReference>
<dbReference type="eggNOG" id="ENOG502SNYU">
    <property type="taxonomic scope" value="Eukaryota"/>
</dbReference>
<keyword evidence="1" id="KW-0677">Repeat</keyword>
<dbReference type="SFLD" id="SFLDS00003">
    <property type="entry name" value="Haloacid_Dehalogenase"/>
    <property type="match status" value="1"/>
</dbReference>
<dbReference type="InterPro" id="IPR027417">
    <property type="entry name" value="P-loop_NTPase"/>
</dbReference>
<dbReference type="PROSITE" id="PS50837">
    <property type="entry name" value="NACHT"/>
    <property type="match status" value="1"/>
</dbReference>
<dbReference type="SFLD" id="SFLDG01129">
    <property type="entry name" value="C1.5:_HAD__Beta-PGM__Phosphata"/>
    <property type="match status" value="1"/>
</dbReference>
<feature type="compositionally biased region" description="Basic and acidic residues" evidence="2">
    <location>
        <begin position="834"/>
        <end position="845"/>
    </location>
</feature>
<dbReference type="InterPro" id="IPR023198">
    <property type="entry name" value="PGP-like_dom2"/>
</dbReference>
<dbReference type="OrthoDB" id="1694274at2759"/>
<dbReference type="SUPFAM" id="SSF52540">
    <property type="entry name" value="P-loop containing nucleoside triphosphate hydrolases"/>
    <property type="match status" value="2"/>
</dbReference>
<dbReference type="HOGENOM" id="CLU_260160_0_0_1"/>
<evidence type="ECO:0000313" key="5">
    <source>
        <dbReference type="Proteomes" id="UP000030106"/>
    </source>
</evidence>
<accession>A0A0A2V7H5</accession>
<dbReference type="InterPro" id="IPR023214">
    <property type="entry name" value="HAD_sf"/>
</dbReference>
<comment type="caution">
    <text evidence="4">The sequence shown here is derived from an EMBL/GenBank/DDBJ whole genome shotgun (WGS) entry which is preliminary data.</text>
</comment>
<dbReference type="STRING" id="1245745.A0A0A2V7H5"/>
<evidence type="ECO:0000256" key="1">
    <source>
        <dbReference type="ARBA" id="ARBA00022737"/>
    </source>
</evidence>
<name>A0A0A2V7H5_BEABA</name>
<dbReference type="InterPro" id="IPR041492">
    <property type="entry name" value="HAD_2"/>
</dbReference>
<reference evidence="4 5" key="1">
    <citation type="submission" date="2012-10" db="EMBL/GenBank/DDBJ databases">
        <title>Genome sequencing and analysis of entomopathogenic fungi Beauveria bassiana D1-5.</title>
        <authorList>
            <person name="Li Q."/>
            <person name="Wang L."/>
            <person name="Zhang Z."/>
            <person name="Wang Q."/>
            <person name="Ren J."/>
            <person name="Wang M."/>
            <person name="Xu W."/>
            <person name="Wang J."/>
            <person name="Lu Y."/>
            <person name="Du Q."/>
            <person name="Sun Z."/>
        </authorList>
    </citation>
    <scope>NUCLEOTIDE SEQUENCE [LARGE SCALE GENOMIC DNA]</scope>
    <source>
        <strain evidence="4 5">D1-5</strain>
    </source>
</reference>
<dbReference type="Gene3D" id="3.40.50.1000">
    <property type="entry name" value="HAD superfamily/HAD-like"/>
    <property type="match status" value="1"/>
</dbReference>